<dbReference type="PROSITE" id="PS50011">
    <property type="entry name" value="PROTEIN_KINASE_DOM"/>
    <property type="match status" value="1"/>
</dbReference>
<keyword evidence="4" id="KW-1185">Reference proteome</keyword>
<dbReference type="InterPro" id="IPR051681">
    <property type="entry name" value="Ser/Thr_Kinases-Pseudokinases"/>
</dbReference>
<dbReference type="Pfam" id="PF07714">
    <property type="entry name" value="PK_Tyr_Ser-Thr"/>
    <property type="match status" value="1"/>
</dbReference>
<name>A0A1V9ZIV9_ACHHY</name>
<dbReference type="GO" id="GO:0005524">
    <property type="term" value="F:ATP binding"/>
    <property type="evidence" value="ECO:0007669"/>
    <property type="project" value="InterPro"/>
</dbReference>
<proteinExistence type="predicted"/>
<evidence type="ECO:0000313" key="4">
    <source>
        <dbReference type="Proteomes" id="UP000243579"/>
    </source>
</evidence>
<dbReference type="OrthoDB" id="72511at2759"/>
<comment type="caution">
    <text evidence="3">The sequence shown here is derived from an EMBL/GenBank/DDBJ whole genome shotgun (WGS) entry which is preliminary data.</text>
</comment>
<protein>
    <submittedName>
        <fullName evidence="3">Protein kinase</fullName>
    </submittedName>
</protein>
<dbReference type="PANTHER" id="PTHR44329">
    <property type="entry name" value="SERINE/THREONINE-PROTEIN KINASE TNNI3K-RELATED"/>
    <property type="match status" value="1"/>
</dbReference>
<dbReference type="AlphaFoldDB" id="A0A1V9ZIV9"/>
<evidence type="ECO:0000256" key="1">
    <source>
        <dbReference type="SAM" id="Phobius"/>
    </source>
</evidence>
<dbReference type="Gene3D" id="3.30.200.20">
    <property type="entry name" value="Phosphorylase Kinase, domain 1"/>
    <property type="match status" value="1"/>
</dbReference>
<dbReference type="Proteomes" id="UP000243579">
    <property type="component" value="Unassembled WGS sequence"/>
</dbReference>
<dbReference type="GO" id="GO:0004674">
    <property type="term" value="F:protein serine/threonine kinase activity"/>
    <property type="evidence" value="ECO:0007669"/>
    <property type="project" value="TreeGrafter"/>
</dbReference>
<sequence length="608" mass="66558">MTSKWRESADYVGRYQALWEAGVVDVSPPTLPPPTSVRQRLSAFGLSWSTLPSLLQRALVWDAGYVLGSTGSTDAYVQVYTNCTGEDDAGVPMADIAVRFDTFLRGHMPTNNRTICSNGTVLRSENCNGKLSDAMAKCAIDLAGFPDGHSSQLAQDDLRPSDVPEPRVFQHEDVDAGWTKPAIHTQPSGQYPETPWGTCPSGAQRSALTIPCEVRNQRAESTNRCLPAPTAAMDEWLTSYKASLAKGATVTADSQPGDPTVKIVGISIGGFFGLVFLIYLLRCLLCRTRRPKSVEASPHCWGPRSTRLLTSFTNEGLASGGPSPSAATFHLDPALLGKRLQFRSITCESLLARSAVAEVSLGRLGSEPVAVKRVLAPDALASFTQELRVMASLRHPNITEFKGFAWDNARLASLVGVAEYLAQGDLQAFLARHRAMSWSTKLLLALDIARAIAYLHDANVLHGALKPKNVLVLDSSRCKLSVFGLSLEMNRDDAFYTAPEVLFGEPLSKEADMYAFGCILVEMDRQEPVFAELQLAPLVVLNKILQEGLRPTVSPQCPEAIRLLAAECLGRDPRQRPMALNLLRELDWMRQNEEWEMLSGRALREFTI</sequence>
<dbReference type="InterPro" id="IPR011009">
    <property type="entry name" value="Kinase-like_dom_sf"/>
</dbReference>
<feature type="domain" description="Protein kinase" evidence="2">
    <location>
        <begin position="345"/>
        <end position="589"/>
    </location>
</feature>
<reference evidence="3 4" key="1">
    <citation type="journal article" date="2014" name="Genome Biol. Evol.">
        <title>The secreted proteins of Achlya hypogyna and Thraustotheca clavata identify the ancestral oomycete secretome and reveal gene acquisitions by horizontal gene transfer.</title>
        <authorList>
            <person name="Misner I."/>
            <person name="Blouin N."/>
            <person name="Leonard G."/>
            <person name="Richards T.A."/>
            <person name="Lane C.E."/>
        </authorList>
    </citation>
    <scope>NUCLEOTIDE SEQUENCE [LARGE SCALE GENOMIC DNA]</scope>
    <source>
        <strain evidence="3 4">ATCC 48635</strain>
    </source>
</reference>
<keyword evidence="1" id="KW-1133">Transmembrane helix</keyword>
<dbReference type="SUPFAM" id="SSF56112">
    <property type="entry name" value="Protein kinase-like (PK-like)"/>
    <property type="match status" value="1"/>
</dbReference>
<keyword evidence="1" id="KW-0472">Membrane</keyword>
<evidence type="ECO:0000259" key="2">
    <source>
        <dbReference type="PROSITE" id="PS50011"/>
    </source>
</evidence>
<organism evidence="3 4">
    <name type="scientific">Achlya hypogyna</name>
    <name type="common">Oomycete</name>
    <name type="synonym">Protoachlya hypogyna</name>
    <dbReference type="NCBI Taxonomy" id="1202772"/>
    <lineage>
        <taxon>Eukaryota</taxon>
        <taxon>Sar</taxon>
        <taxon>Stramenopiles</taxon>
        <taxon>Oomycota</taxon>
        <taxon>Saprolegniomycetes</taxon>
        <taxon>Saprolegniales</taxon>
        <taxon>Achlyaceae</taxon>
        <taxon>Achlya</taxon>
    </lineage>
</organism>
<evidence type="ECO:0000313" key="3">
    <source>
        <dbReference type="EMBL" id="OQR97933.1"/>
    </source>
</evidence>
<dbReference type="Gene3D" id="1.10.510.10">
    <property type="entry name" value="Transferase(Phosphotransferase) domain 1"/>
    <property type="match status" value="1"/>
</dbReference>
<accession>A0A1V9ZIV9</accession>
<dbReference type="InterPro" id="IPR001245">
    <property type="entry name" value="Ser-Thr/Tyr_kinase_cat_dom"/>
</dbReference>
<dbReference type="EMBL" id="JNBR01000093">
    <property type="protein sequence ID" value="OQR97933.1"/>
    <property type="molecule type" value="Genomic_DNA"/>
</dbReference>
<gene>
    <name evidence="3" type="ORF">ACHHYP_09429</name>
</gene>
<keyword evidence="3" id="KW-0808">Transferase</keyword>
<dbReference type="STRING" id="1202772.A0A1V9ZIV9"/>
<keyword evidence="3" id="KW-0418">Kinase</keyword>
<keyword evidence="1" id="KW-0812">Transmembrane</keyword>
<feature type="transmembrane region" description="Helical" evidence="1">
    <location>
        <begin position="263"/>
        <end position="285"/>
    </location>
</feature>
<dbReference type="PANTHER" id="PTHR44329:SF214">
    <property type="entry name" value="PROTEIN KINASE DOMAIN-CONTAINING PROTEIN"/>
    <property type="match status" value="1"/>
</dbReference>
<dbReference type="InterPro" id="IPR000719">
    <property type="entry name" value="Prot_kinase_dom"/>
</dbReference>